<proteinExistence type="predicted"/>
<evidence type="ECO:0000256" key="1">
    <source>
        <dbReference type="SAM" id="MobiDB-lite"/>
    </source>
</evidence>
<reference evidence="2" key="1">
    <citation type="submission" date="2023-03" db="EMBL/GenBank/DDBJ databases">
        <title>Massive genome expansion in bonnet fungi (Mycena s.s.) driven by repeated elements and novel gene families across ecological guilds.</title>
        <authorList>
            <consortium name="Lawrence Berkeley National Laboratory"/>
            <person name="Harder C.B."/>
            <person name="Miyauchi S."/>
            <person name="Viragh M."/>
            <person name="Kuo A."/>
            <person name="Thoen E."/>
            <person name="Andreopoulos B."/>
            <person name="Lu D."/>
            <person name="Skrede I."/>
            <person name="Drula E."/>
            <person name="Henrissat B."/>
            <person name="Morin E."/>
            <person name="Kohler A."/>
            <person name="Barry K."/>
            <person name="LaButti K."/>
            <person name="Morin E."/>
            <person name="Salamov A."/>
            <person name="Lipzen A."/>
            <person name="Mereny Z."/>
            <person name="Hegedus B."/>
            <person name="Baldrian P."/>
            <person name="Stursova M."/>
            <person name="Weitz H."/>
            <person name="Taylor A."/>
            <person name="Grigoriev I.V."/>
            <person name="Nagy L.G."/>
            <person name="Martin F."/>
            <person name="Kauserud H."/>
        </authorList>
    </citation>
    <scope>NUCLEOTIDE SEQUENCE</scope>
    <source>
        <strain evidence="2">9284</strain>
    </source>
</reference>
<evidence type="ECO:0000313" key="2">
    <source>
        <dbReference type="EMBL" id="KAJ7615501.1"/>
    </source>
</evidence>
<comment type="caution">
    <text evidence="2">The sequence shown here is derived from an EMBL/GenBank/DDBJ whole genome shotgun (WGS) entry which is preliminary data.</text>
</comment>
<sequence length="166" mass="17921">MLSTSSSSASLCNVLTGVWSIRGTSLGTDARYSISLPSLLYIVNPARELLARPSNPLLRSSRRTIRLSSLATASSVPSIAIISRCWLSLDSLECAPTPLTLPSTRPYRLSQPTPLPTTLHTHTHTDQKDRETPGHRNRDASTSTCLATALSPSPPPRATTWTHGVH</sequence>
<feature type="region of interest" description="Disordered" evidence="1">
    <location>
        <begin position="102"/>
        <end position="166"/>
    </location>
</feature>
<keyword evidence="3" id="KW-1185">Reference proteome</keyword>
<gene>
    <name evidence="2" type="ORF">FB45DRAFT_244446</name>
</gene>
<evidence type="ECO:0000313" key="3">
    <source>
        <dbReference type="Proteomes" id="UP001221142"/>
    </source>
</evidence>
<dbReference type="AlphaFoldDB" id="A0AAD7FEH0"/>
<dbReference type="EMBL" id="JARKIF010000024">
    <property type="protein sequence ID" value="KAJ7615501.1"/>
    <property type="molecule type" value="Genomic_DNA"/>
</dbReference>
<protein>
    <submittedName>
        <fullName evidence="2">Uncharacterized protein</fullName>
    </submittedName>
</protein>
<name>A0AAD7FEH0_9AGAR</name>
<feature type="compositionally biased region" description="Basic and acidic residues" evidence="1">
    <location>
        <begin position="123"/>
        <end position="139"/>
    </location>
</feature>
<organism evidence="2 3">
    <name type="scientific">Roridomyces roridus</name>
    <dbReference type="NCBI Taxonomy" id="1738132"/>
    <lineage>
        <taxon>Eukaryota</taxon>
        <taxon>Fungi</taxon>
        <taxon>Dikarya</taxon>
        <taxon>Basidiomycota</taxon>
        <taxon>Agaricomycotina</taxon>
        <taxon>Agaricomycetes</taxon>
        <taxon>Agaricomycetidae</taxon>
        <taxon>Agaricales</taxon>
        <taxon>Marasmiineae</taxon>
        <taxon>Mycenaceae</taxon>
        <taxon>Roridomyces</taxon>
    </lineage>
</organism>
<accession>A0AAD7FEH0</accession>
<dbReference type="Proteomes" id="UP001221142">
    <property type="component" value="Unassembled WGS sequence"/>
</dbReference>